<dbReference type="Pfam" id="PF07690">
    <property type="entry name" value="MFS_1"/>
    <property type="match status" value="1"/>
</dbReference>
<keyword evidence="2" id="KW-1003">Cell membrane</keyword>
<proteinExistence type="predicted"/>
<dbReference type="PROSITE" id="PS50850">
    <property type="entry name" value="MFS"/>
    <property type="match status" value="1"/>
</dbReference>
<reference evidence="8 9" key="1">
    <citation type="journal article" date="2015" name="Stand. Genomic Sci.">
        <title>Genomic Encyclopedia of Bacterial and Archaeal Type Strains, Phase III: the genomes of soil and plant-associated and newly described type strains.</title>
        <authorList>
            <person name="Whitman W.B."/>
            <person name="Woyke T."/>
            <person name="Klenk H.P."/>
            <person name="Zhou Y."/>
            <person name="Lilburn T.G."/>
            <person name="Beck B.J."/>
            <person name="De Vos P."/>
            <person name="Vandamme P."/>
            <person name="Eisen J.A."/>
            <person name="Garrity G."/>
            <person name="Hugenholtz P."/>
            <person name="Kyrpides N.C."/>
        </authorList>
    </citation>
    <scope>NUCLEOTIDE SEQUENCE [LARGE SCALE GENOMIC DNA]</scope>
    <source>
        <strain evidence="8 9">VKM Ac-2541</strain>
    </source>
</reference>
<dbReference type="CDD" id="cd17324">
    <property type="entry name" value="MFS_NepI_like"/>
    <property type="match status" value="1"/>
</dbReference>
<protein>
    <submittedName>
        <fullName evidence="8">DHA1 family chloramphenicol resistance protein-like MFS transporter</fullName>
    </submittedName>
</protein>
<evidence type="ECO:0000256" key="4">
    <source>
        <dbReference type="ARBA" id="ARBA00022989"/>
    </source>
</evidence>
<comment type="caution">
    <text evidence="8">The sequence shown here is derived from an EMBL/GenBank/DDBJ whole genome shotgun (WGS) entry which is preliminary data.</text>
</comment>
<dbReference type="InterPro" id="IPR020846">
    <property type="entry name" value="MFS_dom"/>
</dbReference>
<gene>
    <name evidence="8" type="ORF">EV646_111123</name>
</gene>
<comment type="subcellular location">
    <subcellularLocation>
        <location evidence="1">Cell membrane</location>
        <topology evidence="1">Multi-pass membrane protein</topology>
    </subcellularLocation>
</comment>
<dbReference type="EMBL" id="SLWR01000011">
    <property type="protein sequence ID" value="TCO43931.1"/>
    <property type="molecule type" value="Genomic_DNA"/>
</dbReference>
<feature type="transmembrane region" description="Helical" evidence="6">
    <location>
        <begin position="319"/>
        <end position="339"/>
    </location>
</feature>
<keyword evidence="9" id="KW-1185">Reference proteome</keyword>
<organism evidence="8 9">
    <name type="scientific">Kribbella antiqua</name>
    <dbReference type="NCBI Taxonomy" id="2512217"/>
    <lineage>
        <taxon>Bacteria</taxon>
        <taxon>Bacillati</taxon>
        <taxon>Actinomycetota</taxon>
        <taxon>Actinomycetes</taxon>
        <taxon>Propionibacteriales</taxon>
        <taxon>Kribbellaceae</taxon>
        <taxon>Kribbella</taxon>
    </lineage>
</organism>
<feature type="transmembrane region" description="Helical" evidence="6">
    <location>
        <begin position="289"/>
        <end position="312"/>
    </location>
</feature>
<feature type="transmembrane region" description="Helical" evidence="6">
    <location>
        <begin position="70"/>
        <end position="93"/>
    </location>
</feature>
<feature type="transmembrane region" description="Helical" evidence="6">
    <location>
        <begin position="42"/>
        <end position="63"/>
    </location>
</feature>
<dbReference type="PANTHER" id="PTHR43124:SF3">
    <property type="entry name" value="CHLORAMPHENICOL EFFLUX PUMP RV0191"/>
    <property type="match status" value="1"/>
</dbReference>
<dbReference type="PANTHER" id="PTHR43124">
    <property type="entry name" value="PURINE EFFLUX PUMP PBUE"/>
    <property type="match status" value="1"/>
</dbReference>
<feature type="transmembrane region" description="Helical" evidence="6">
    <location>
        <begin position="263"/>
        <end position="283"/>
    </location>
</feature>
<evidence type="ECO:0000256" key="5">
    <source>
        <dbReference type="ARBA" id="ARBA00023136"/>
    </source>
</evidence>
<name>A0A4R2IGH9_9ACTN</name>
<evidence type="ECO:0000313" key="9">
    <source>
        <dbReference type="Proteomes" id="UP000295573"/>
    </source>
</evidence>
<accession>A0A4R2IGH9</accession>
<dbReference type="GO" id="GO:0022857">
    <property type="term" value="F:transmembrane transporter activity"/>
    <property type="evidence" value="ECO:0007669"/>
    <property type="project" value="InterPro"/>
</dbReference>
<feature type="domain" description="Major facilitator superfamily (MFS) profile" evidence="7">
    <location>
        <begin position="4"/>
        <end position="375"/>
    </location>
</feature>
<feature type="transmembrane region" description="Helical" evidence="6">
    <location>
        <begin position="158"/>
        <end position="178"/>
    </location>
</feature>
<dbReference type="InterPro" id="IPR011701">
    <property type="entry name" value="MFS"/>
</dbReference>
<dbReference type="OrthoDB" id="9814237at2"/>
<dbReference type="Proteomes" id="UP000295573">
    <property type="component" value="Unassembled WGS sequence"/>
</dbReference>
<dbReference type="RefSeq" id="WP_132154130.1">
    <property type="nucleotide sequence ID" value="NZ_SLWR01000011.1"/>
</dbReference>
<evidence type="ECO:0000313" key="8">
    <source>
        <dbReference type="EMBL" id="TCO43931.1"/>
    </source>
</evidence>
<evidence type="ECO:0000256" key="6">
    <source>
        <dbReference type="SAM" id="Phobius"/>
    </source>
</evidence>
<keyword evidence="3 6" id="KW-0812">Transmembrane</keyword>
<dbReference type="NCBIfam" id="NF033135">
    <property type="entry name" value="cmx_cmrA"/>
    <property type="match status" value="1"/>
</dbReference>
<keyword evidence="5 6" id="KW-0472">Membrane</keyword>
<feature type="transmembrane region" description="Helical" evidence="6">
    <location>
        <begin position="99"/>
        <end position="119"/>
    </location>
</feature>
<evidence type="ECO:0000256" key="1">
    <source>
        <dbReference type="ARBA" id="ARBA00004651"/>
    </source>
</evidence>
<evidence type="ECO:0000259" key="7">
    <source>
        <dbReference type="PROSITE" id="PS50850"/>
    </source>
</evidence>
<keyword evidence="4 6" id="KW-1133">Transmembrane helix</keyword>
<dbReference type="SUPFAM" id="SSF103473">
    <property type="entry name" value="MFS general substrate transporter"/>
    <property type="match status" value="1"/>
</dbReference>
<feature type="transmembrane region" description="Helical" evidence="6">
    <location>
        <begin position="131"/>
        <end position="152"/>
    </location>
</feature>
<dbReference type="AlphaFoldDB" id="A0A4R2IGH9"/>
<sequence length="382" mass="39031">MPFVLYLLGLAVFAQATSEFMLSGLGPDIAQDLGVSIPTAGWLTSAFAVGMIVGAPAIAVLGARWPRRRTLLVTLTVFLAVHVLGAITTSFSVLLITRVIAALANAGFLAVALATATSLVRPDAKGRATSVLLGGTTLACIAGVPGGALLGQHLGWRSAFWAVAIISLPAVIAILRSVPAARTTGPATVGGIRVRRRLVVLLLLGALVNGATFCSFTYLAPVLTEVTGLSQASIPLMLALFGLGSFIGVTAAGRYADRRITRWAFVAGSTLLLGWCAFAITASSPATTVTLVFIQGALSFAVGSTLISYALYASAESPVLAGGLATASLNVGATLGPLLGGAAISLTNYRAPLWVSALLAGTALCVAAIAHRWPRRAALRET</sequence>
<feature type="transmembrane region" description="Helical" evidence="6">
    <location>
        <begin position="198"/>
        <end position="220"/>
    </location>
</feature>
<dbReference type="InterPro" id="IPR050189">
    <property type="entry name" value="MFS_Efflux_Transporters"/>
</dbReference>
<feature type="transmembrane region" description="Helical" evidence="6">
    <location>
        <begin position="232"/>
        <end position="251"/>
    </location>
</feature>
<dbReference type="GO" id="GO:0005886">
    <property type="term" value="C:plasma membrane"/>
    <property type="evidence" value="ECO:0007669"/>
    <property type="project" value="UniProtKB-SubCell"/>
</dbReference>
<dbReference type="InterPro" id="IPR036259">
    <property type="entry name" value="MFS_trans_sf"/>
</dbReference>
<feature type="transmembrane region" description="Helical" evidence="6">
    <location>
        <begin position="351"/>
        <end position="370"/>
    </location>
</feature>
<evidence type="ECO:0000256" key="3">
    <source>
        <dbReference type="ARBA" id="ARBA00022692"/>
    </source>
</evidence>
<evidence type="ECO:0000256" key="2">
    <source>
        <dbReference type="ARBA" id="ARBA00022475"/>
    </source>
</evidence>
<dbReference type="Gene3D" id="1.20.1250.20">
    <property type="entry name" value="MFS general substrate transporter like domains"/>
    <property type="match status" value="2"/>
</dbReference>